<dbReference type="AlphaFoldDB" id="E5XPN6"/>
<feature type="domain" description="DUF1330" evidence="1">
    <location>
        <begin position="2"/>
        <end position="95"/>
    </location>
</feature>
<dbReference type="RefSeq" id="WP_007469049.1">
    <property type="nucleotide sequence ID" value="NZ_KI391954.1"/>
</dbReference>
<reference evidence="2 3" key="1">
    <citation type="journal article" date="2011" name="Stand. Genomic Sci.">
        <title>High quality draft genome sequence of Segniliparus rugosus CDC 945(T)= (ATCC BAA-974(T)).</title>
        <authorList>
            <person name="Earl A.M."/>
            <person name="Desjardins C.A."/>
            <person name="Fitzgerald M.G."/>
            <person name="Arachchi H.M."/>
            <person name="Zeng Q."/>
            <person name="Mehta T."/>
            <person name="Griggs A."/>
            <person name="Birren B.W."/>
            <person name="Toney N.C."/>
            <person name="Carr J."/>
            <person name="Posey J."/>
            <person name="Butler W.R."/>
        </authorList>
    </citation>
    <scope>NUCLEOTIDE SEQUENCE [LARGE SCALE GENOMIC DNA]</scope>
    <source>
        <strain evidence="3">ATCC BAA-974 / DSM 45345 / CCUG 50838 / CIP 108380 / JCM 13579 / CDC 945</strain>
    </source>
</reference>
<comment type="caution">
    <text evidence="2">The sequence shown here is derived from an EMBL/GenBank/DDBJ whole genome shotgun (WGS) entry which is preliminary data.</text>
</comment>
<keyword evidence="3" id="KW-1185">Reference proteome</keyword>
<name>E5XPN6_SEGRC</name>
<dbReference type="InterPro" id="IPR010753">
    <property type="entry name" value="DUF1330"/>
</dbReference>
<dbReference type="InterPro" id="IPR011008">
    <property type="entry name" value="Dimeric_a/b-barrel"/>
</dbReference>
<dbReference type="Proteomes" id="UP000004816">
    <property type="component" value="Unassembled WGS sequence"/>
</dbReference>
<protein>
    <recommendedName>
        <fullName evidence="1">DUF1330 domain-containing protein</fullName>
    </recommendedName>
</protein>
<gene>
    <name evidence="2" type="ORF">HMPREF9336_01458</name>
</gene>
<dbReference type="Pfam" id="PF07045">
    <property type="entry name" value="DUF1330"/>
    <property type="match status" value="1"/>
</dbReference>
<evidence type="ECO:0000313" key="2">
    <source>
        <dbReference type="EMBL" id="EFV13681.1"/>
    </source>
</evidence>
<sequence length="97" mass="10881">MPAYVISVTSAILDPEAAQRYSELARPAVLAHNGSYLVRTTEFEVEEARDPAPARIVVIEFPDRAAARAWYDSPEYAPARQIALRALHRQLWFADAL</sequence>
<dbReference type="EMBL" id="ACZI02000003">
    <property type="protein sequence ID" value="EFV13681.1"/>
    <property type="molecule type" value="Genomic_DNA"/>
</dbReference>
<dbReference type="PANTHER" id="PTHR41521">
    <property type="match status" value="1"/>
</dbReference>
<evidence type="ECO:0000313" key="3">
    <source>
        <dbReference type="Proteomes" id="UP000004816"/>
    </source>
</evidence>
<proteinExistence type="predicted"/>
<dbReference type="eggNOG" id="COG5470">
    <property type="taxonomic scope" value="Bacteria"/>
</dbReference>
<dbReference type="PANTHER" id="PTHR41521:SF4">
    <property type="entry name" value="BLR0684 PROTEIN"/>
    <property type="match status" value="1"/>
</dbReference>
<evidence type="ECO:0000259" key="1">
    <source>
        <dbReference type="Pfam" id="PF07045"/>
    </source>
</evidence>
<dbReference type="STRING" id="679197.HMPREF9336_01458"/>
<organism evidence="2 3">
    <name type="scientific">Segniliparus rugosus (strain ATCC BAA-974 / DSM 45345 / CCUG 50838 / CIP 108380 / JCM 13579 / CDC 945)</name>
    <dbReference type="NCBI Taxonomy" id="679197"/>
    <lineage>
        <taxon>Bacteria</taxon>
        <taxon>Bacillati</taxon>
        <taxon>Actinomycetota</taxon>
        <taxon>Actinomycetes</taxon>
        <taxon>Mycobacteriales</taxon>
        <taxon>Segniliparaceae</taxon>
        <taxon>Segniliparus</taxon>
    </lineage>
</organism>
<dbReference type="Gene3D" id="3.30.70.100">
    <property type="match status" value="1"/>
</dbReference>
<accession>E5XPN6</accession>
<dbReference type="HOGENOM" id="CLU_145407_1_2_11"/>
<dbReference type="SUPFAM" id="SSF54909">
    <property type="entry name" value="Dimeric alpha+beta barrel"/>
    <property type="match status" value="1"/>
</dbReference>